<evidence type="ECO:0000313" key="8">
    <source>
        <dbReference type="Proteomes" id="UP000005408"/>
    </source>
</evidence>
<proteinExistence type="predicted"/>
<keyword evidence="4" id="KW-0804">Transcription</keyword>
<dbReference type="AlphaFoldDB" id="A0A8W8HWH7"/>
<name>A0A8W8HWH7_MAGGI</name>
<dbReference type="GO" id="GO:0005634">
    <property type="term" value="C:nucleus"/>
    <property type="evidence" value="ECO:0007669"/>
    <property type="project" value="UniProtKB-SubCell"/>
</dbReference>
<evidence type="ECO:0000256" key="2">
    <source>
        <dbReference type="ARBA" id="ARBA00023015"/>
    </source>
</evidence>
<evidence type="ECO:0000256" key="1">
    <source>
        <dbReference type="ARBA" id="ARBA00004123"/>
    </source>
</evidence>
<dbReference type="Gene3D" id="3.40.1810.10">
    <property type="entry name" value="Transcription factor, MADS-box"/>
    <property type="match status" value="1"/>
</dbReference>
<evidence type="ECO:0000256" key="4">
    <source>
        <dbReference type="ARBA" id="ARBA00023163"/>
    </source>
</evidence>
<dbReference type="GO" id="GO:0046983">
    <property type="term" value="F:protein dimerization activity"/>
    <property type="evidence" value="ECO:0007669"/>
    <property type="project" value="InterPro"/>
</dbReference>
<dbReference type="EnsemblMetazoa" id="G11374.1">
    <property type="protein sequence ID" value="G11374.1:cds"/>
    <property type="gene ID" value="G11374"/>
</dbReference>
<dbReference type="InterPro" id="IPR002100">
    <property type="entry name" value="TF_MADSbox"/>
</dbReference>
<dbReference type="InterPro" id="IPR011011">
    <property type="entry name" value="Znf_FYVE_PHD"/>
</dbReference>
<organism evidence="7 8">
    <name type="scientific">Magallana gigas</name>
    <name type="common">Pacific oyster</name>
    <name type="synonym">Crassostrea gigas</name>
    <dbReference type="NCBI Taxonomy" id="29159"/>
    <lineage>
        <taxon>Eukaryota</taxon>
        <taxon>Metazoa</taxon>
        <taxon>Spiralia</taxon>
        <taxon>Lophotrochozoa</taxon>
        <taxon>Mollusca</taxon>
        <taxon>Bivalvia</taxon>
        <taxon>Autobranchia</taxon>
        <taxon>Pteriomorphia</taxon>
        <taxon>Ostreida</taxon>
        <taxon>Ostreoidea</taxon>
        <taxon>Ostreidae</taxon>
        <taxon>Magallana</taxon>
    </lineage>
</organism>
<dbReference type="GO" id="GO:0003677">
    <property type="term" value="F:DNA binding"/>
    <property type="evidence" value="ECO:0007669"/>
    <property type="project" value="UniProtKB-KW"/>
</dbReference>
<feature type="domain" description="MADS-box" evidence="6">
    <location>
        <begin position="21"/>
        <end position="81"/>
    </location>
</feature>
<comment type="subcellular location">
    <subcellularLocation>
        <location evidence="1">Nucleus</location>
    </subcellularLocation>
</comment>
<reference evidence="7" key="1">
    <citation type="submission" date="2022-08" db="UniProtKB">
        <authorList>
            <consortium name="EnsemblMetazoa"/>
        </authorList>
    </citation>
    <scope>IDENTIFICATION</scope>
    <source>
        <strain evidence="7">05x7-T-G4-1.051#20</strain>
    </source>
</reference>
<keyword evidence="3" id="KW-0238">DNA-binding</keyword>
<evidence type="ECO:0000313" key="7">
    <source>
        <dbReference type="EnsemblMetazoa" id="G11374.1:cds"/>
    </source>
</evidence>
<evidence type="ECO:0000256" key="3">
    <source>
        <dbReference type="ARBA" id="ARBA00023125"/>
    </source>
</evidence>
<keyword evidence="8" id="KW-1185">Reference proteome</keyword>
<evidence type="ECO:0000256" key="5">
    <source>
        <dbReference type="ARBA" id="ARBA00023242"/>
    </source>
</evidence>
<dbReference type="SUPFAM" id="SSF57903">
    <property type="entry name" value="FYVE/PHD zinc finger"/>
    <property type="match status" value="1"/>
</dbReference>
<sequence>MSTHVKKITKSGKTSFLAIDNKKRKRQPTRKEKTVNITKTFSARKETMFTKARDLEMTTGAIVKMAITGPSGTKYVYGEDDFVVSEGQSKATTHVATQTEEQHMITNSKMCRVCGEGELATRVRWIGCDGGTKKRDCEYWCHCHCLGFRVKTQAALSRLQWFCPAHRSEAMK</sequence>
<evidence type="ECO:0000259" key="6">
    <source>
        <dbReference type="PROSITE" id="PS50066"/>
    </source>
</evidence>
<dbReference type="InterPro" id="IPR036879">
    <property type="entry name" value="TF_MADSbox_sf"/>
</dbReference>
<dbReference type="SUPFAM" id="SSF55455">
    <property type="entry name" value="SRF-like"/>
    <property type="match status" value="1"/>
</dbReference>
<keyword evidence="5" id="KW-0539">Nucleus</keyword>
<dbReference type="Proteomes" id="UP000005408">
    <property type="component" value="Unassembled WGS sequence"/>
</dbReference>
<dbReference type="PROSITE" id="PS50066">
    <property type="entry name" value="MADS_BOX_2"/>
    <property type="match status" value="1"/>
</dbReference>
<dbReference type="Gene3D" id="3.30.40.10">
    <property type="entry name" value="Zinc/RING finger domain, C3HC4 (zinc finger)"/>
    <property type="match status" value="1"/>
</dbReference>
<dbReference type="InterPro" id="IPR013083">
    <property type="entry name" value="Znf_RING/FYVE/PHD"/>
</dbReference>
<keyword evidence="2" id="KW-0805">Transcription regulation</keyword>
<protein>
    <recommendedName>
        <fullName evidence="6">MADS-box domain-containing protein</fullName>
    </recommendedName>
</protein>
<accession>A0A8W8HWH7</accession>